<dbReference type="RefSeq" id="WP_186874444.1">
    <property type="nucleotide sequence ID" value="NZ_JACOPF010000001.1"/>
</dbReference>
<proteinExistence type="predicted"/>
<organism evidence="1 2">
    <name type="scientific">Mediterraneibacter hominis</name>
    <dbReference type="NCBI Taxonomy" id="2763054"/>
    <lineage>
        <taxon>Bacteria</taxon>
        <taxon>Bacillati</taxon>
        <taxon>Bacillota</taxon>
        <taxon>Clostridia</taxon>
        <taxon>Lachnospirales</taxon>
        <taxon>Lachnospiraceae</taxon>
        <taxon>Mediterraneibacter</taxon>
    </lineage>
</organism>
<comment type="caution">
    <text evidence="1">The sequence shown here is derived from an EMBL/GenBank/DDBJ whole genome shotgun (WGS) entry which is preliminary data.</text>
</comment>
<reference evidence="1" key="1">
    <citation type="submission" date="2020-08" db="EMBL/GenBank/DDBJ databases">
        <title>Genome public.</title>
        <authorList>
            <person name="Liu C."/>
            <person name="Sun Q."/>
        </authorList>
    </citation>
    <scope>NUCLEOTIDE SEQUENCE</scope>
    <source>
        <strain evidence="1">NSJ-55</strain>
    </source>
</reference>
<dbReference type="InterPro" id="IPR022476">
    <property type="entry name" value="Spore_YabP/YqfC"/>
</dbReference>
<dbReference type="Pfam" id="PF07873">
    <property type="entry name" value="YabP"/>
    <property type="match status" value="1"/>
</dbReference>
<evidence type="ECO:0000313" key="1">
    <source>
        <dbReference type="EMBL" id="MBC5687779.1"/>
    </source>
</evidence>
<dbReference type="AlphaFoldDB" id="A0A923RNT9"/>
<name>A0A923RNT9_9FIRM</name>
<keyword evidence="2" id="KW-1185">Reference proteome</keyword>
<sequence>MCGIFMGREQDREHIREKLASAASMPKDVVLGASVITVLGTCEVCIENYRGILEYTENLIRVQTKERLIKLSGKHLQIEYYTNDEMKITGRIEALEFGDRRTES</sequence>
<dbReference type="EMBL" id="JACOPF010000001">
    <property type="protein sequence ID" value="MBC5687779.1"/>
    <property type="molecule type" value="Genomic_DNA"/>
</dbReference>
<dbReference type="Proteomes" id="UP000652477">
    <property type="component" value="Unassembled WGS sequence"/>
</dbReference>
<gene>
    <name evidence="1" type="ORF">H8S37_02355</name>
</gene>
<accession>A0A923RNT9</accession>
<protein>
    <submittedName>
        <fullName evidence="1">YabP/YqfC family sporulation protein</fullName>
    </submittedName>
</protein>
<evidence type="ECO:0000313" key="2">
    <source>
        <dbReference type="Proteomes" id="UP000652477"/>
    </source>
</evidence>